<accession>A0A2T6ZIV6</accession>
<dbReference type="AlphaFoldDB" id="A0A2T6ZIV6"/>
<protein>
    <submittedName>
        <fullName evidence="2">Uncharacterized protein</fullName>
    </submittedName>
</protein>
<name>A0A2T6ZIV6_TUBBO</name>
<evidence type="ECO:0000313" key="2">
    <source>
        <dbReference type="EMBL" id="PUU75386.1"/>
    </source>
</evidence>
<dbReference type="EMBL" id="NESQ01000235">
    <property type="protein sequence ID" value="PUU75386.1"/>
    <property type="molecule type" value="Genomic_DNA"/>
</dbReference>
<dbReference type="OrthoDB" id="5418367at2759"/>
<reference evidence="2 3" key="1">
    <citation type="submission" date="2017-04" db="EMBL/GenBank/DDBJ databases">
        <title>Draft genome sequence of Tuber borchii Vittad., a whitish edible truffle.</title>
        <authorList>
            <consortium name="DOE Joint Genome Institute"/>
            <person name="Murat C."/>
            <person name="Kuo A."/>
            <person name="Barry K.W."/>
            <person name="Clum A."/>
            <person name="Dockter R.B."/>
            <person name="Fauchery L."/>
            <person name="Iotti M."/>
            <person name="Kohler A."/>
            <person name="Labutti K."/>
            <person name="Lindquist E.A."/>
            <person name="Lipzen A."/>
            <person name="Ohm R.A."/>
            <person name="Wang M."/>
            <person name="Grigoriev I.V."/>
            <person name="Zambonelli A."/>
            <person name="Martin F.M."/>
        </authorList>
    </citation>
    <scope>NUCLEOTIDE SEQUENCE [LARGE SCALE GENOMIC DNA]</scope>
    <source>
        <strain evidence="2 3">Tbo3840</strain>
    </source>
</reference>
<feature type="region of interest" description="Disordered" evidence="1">
    <location>
        <begin position="1"/>
        <end position="79"/>
    </location>
</feature>
<organism evidence="2 3">
    <name type="scientific">Tuber borchii</name>
    <name type="common">White truffle</name>
    <dbReference type="NCBI Taxonomy" id="42251"/>
    <lineage>
        <taxon>Eukaryota</taxon>
        <taxon>Fungi</taxon>
        <taxon>Dikarya</taxon>
        <taxon>Ascomycota</taxon>
        <taxon>Pezizomycotina</taxon>
        <taxon>Pezizomycetes</taxon>
        <taxon>Pezizales</taxon>
        <taxon>Tuberaceae</taxon>
        <taxon>Tuber</taxon>
    </lineage>
</organism>
<proteinExistence type="predicted"/>
<keyword evidence="3" id="KW-1185">Reference proteome</keyword>
<dbReference type="STRING" id="42251.A0A2T6ZIV6"/>
<gene>
    <name evidence="2" type="ORF">B9Z19DRAFT_1067481</name>
</gene>
<comment type="caution">
    <text evidence="2">The sequence shown here is derived from an EMBL/GenBank/DDBJ whole genome shotgun (WGS) entry which is preliminary data.</text>
</comment>
<evidence type="ECO:0000313" key="3">
    <source>
        <dbReference type="Proteomes" id="UP000244722"/>
    </source>
</evidence>
<dbReference type="Proteomes" id="UP000244722">
    <property type="component" value="Unassembled WGS sequence"/>
</dbReference>
<evidence type="ECO:0000256" key="1">
    <source>
        <dbReference type="SAM" id="MobiDB-lite"/>
    </source>
</evidence>
<feature type="compositionally biased region" description="Polar residues" evidence="1">
    <location>
        <begin position="63"/>
        <end position="79"/>
    </location>
</feature>
<sequence>MSNNGPTSFATDSSGASLPTDIRNNSPTLTAASSGEATILNISNDNPTPSAPGSGEATLPQDIRNNGPTPSATGSSETTLPISMIADGRSAVPPVTSDDRQEILLAEIDEDTDLNTLAEKLFDLNEQGGLKPPLLGNFYATLHLFKATEAGDDIVETFFANLLPPETVAAETPNVFGITLRDLLGDRVPKGHDPAYEITFPLEDLKAFIESSIPRTTRLRATDRAEKLIEKTVGVSGEPTFAQRKLLKLDFTGVW</sequence>
<feature type="compositionally biased region" description="Polar residues" evidence="1">
    <location>
        <begin position="1"/>
        <end position="48"/>
    </location>
</feature>